<dbReference type="EMBL" id="JACXXH010000021">
    <property type="protein sequence ID" value="MBD3864708.1"/>
    <property type="molecule type" value="Genomic_DNA"/>
</dbReference>
<name>A0ABR8LZ56_9FLAO</name>
<dbReference type="RefSeq" id="WP_224742459.1">
    <property type="nucleotide sequence ID" value="NZ_JACXXH010000021.1"/>
</dbReference>
<gene>
    <name evidence="1" type="ORF">IEG06_14760</name>
</gene>
<evidence type="ECO:0000313" key="2">
    <source>
        <dbReference type="Proteomes" id="UP000627521"/>
    </source>
</evidence>
<reference evidence="1 2" key="1">
    <citation type="submission" date="2020-09" db="EMBL/GenBank/DDBJ databases">
        <title>Bacillus nautilus sp. nov., Chryseoglobus crepusculi sp. nov, and Psychrobacter noctis sp. nov., isolated from deep-sea sponges from the equatorial Atlantic.</title>
        <authorList>
            <person name="Stennett H.L."/>
            <person name="Williams S.E."/>
        </authorList>
    </citation>
    <scope>NUCLEOTIDE SEQUENCE [LARGE SCALE GENOMIC DNA]</scope>
    <source>
        <strain evidence="1 2">28M-24</strain>
    </source>
</reference>
<sequence>MKRILYISILLFTLMLISCKNYVISENDKVFESKLSDSELSSVSIDTNAIYKLYSTWKGKGNYEFDSPVKENFGIVNEIKNTNSTYSSTIEFVRINNNRKLNFYYLNNPEKISCEFLKADSGSIGIYDINNEVIYTKRVLGIGHSGKLIRGKALIKLDTLHLIEERVNHSKYVRIDCN</sequence>
<protein>
    <recommendedName>
        <fullName evidence="3">Lipoprotein</fullName>
    </recommendedName>
</protein>
<dbReference type="Proteomes" id="UP000627521">
    <property type="component" value="Unassembled WGS sequence"/>
</dbReference>
<evidence type="ECO:0000313" key="1">
    <source>
        <dbReference type="EMBL" id="MBD3864708.1"/>
    </source>
</evidence>
<organism evidence="1 2">
    <name type="scientific">Olleya marilimosa</name>
    <dbReference type="NCBI Taxonomy" id="272164"/>
    <lineage>
        <taxon>Bacteria</taxon>
        <taxon>Pseudomonadati</taxon>
        <taxon>Bacteroidota</taxon>
        <taxon>Flavobacteriia</taxon>
        <taxon>Flavobacteriales</taxon>
        <taxon>Flavobacteriaceae</taxon>
    </lineage>
</organism>
<keyword evidence="2" id="KW-1185">Reference proteome</keyword>
<accession>A0ABR8LZ56</accession>
<evidence type="ECO:0008006" key="3">
    <source>
        <dbReference type="Google" id="ProtNLM"/>
    </source>
</evidence>
<proteinExistence type="predicted"/>
<dbReference type="PROSITE" id="PS51257">
    <property type="entry name" value="PROKAR_LIPOPROTEIN"/>
    <property type="match status" value="1"/>
</dbReference>
<comment type="caution">
    <text evidence="1">The sequence shown here is derived from an EMBL/GenBank/DDBJ whole genome shotgun (WGS) entry which is preliminary data.</text>
</comment>